<dbReference type="OrthoDB" id="9812848at2"/>
<keyword evidence="2" id="KW-1133">Transmembrane helix</keyword>
<evidence type="ECO:0000256" key="1">
    <source>
        <dbReference type="SAM" id="Coils"/>
    </source>
</evidence>
<evidence type="ECO:0008006" key="5">
    <source>
        <dbReference type="Google" id="ProtNLM"/>
    </source>
</evidence>
<feature type="transmembrane region" description="Helical" evidence="2">
    <location>
        <begin position="42"/>
        <end position="66"/>
    </location>
</feature>
<sequence>MYGFTLIAVLAITGGAIAYIGDKLGTKVGKKKLSIFGLRPKHTSIVVTIITGILITGSTIGVLSLVSKDVRTALFGMEALAQKLSTLSQEVASKNIELDTSRVALESKNAEYAALTLKVKDTAERLRAISSELAEVIAQRDRTALELEQAKGDLDTSKQALTTLQETKNQLDLRVQSLNQSKVTLEKDVDRLNQLTTKLGEGIQVVREGSIIYRAGEILSTFTLPGGESKADTELALKEAIFTTNQGIIEKLGIENKNLGVLWIAQEEFDKVVAALEKHPEDVIVRISAGGNTVYGEPVIGQFGLFPNRLIYAQEETIYMSIIESGSKEEHPEQSVMAFLQKVNASAVEKGILPDPIQGTVGAINGADFYDAVNKVKRYSGKVMITATAKNDIYTAGPLKIELHVQEVSK</sequence>
<gene>
    <name evidence="3" type="ORF">FB4_1688</name>
</gene>
<dbReference type="InterPro" id="IPR021435">
    <property type="entry name" value="DUF3084"/>
</dbReference>
<dbReference type="Pfam" id="PF11283">
    <property type="entry name" value="DUF3084"/>
    <property type="match status" value="1"/>
</dbReference>
<keyword evidence="1" id="KW-0175">Coiled coil</keyword>
<reference evidence="3 4" key="1">
    <citation type="journal article" date="2012" name="J. Bacteriol.">
        <title>Draft Genome Sequences for Two Metal-Reducing Pelosinus fermentans Strains Isolated from a Cr(VI)-Contaminated Site and for Type Strain R7.</title>
        <authorList>
            <person name="Brown S.D."/>
            <person name="Podar M."/>
            <person name="Klingeman D.M."/>
            <person name="Johnson C.M."/>
            <person name="Yang Z.K."/>
            <person name="Utturkar S.M."/>
            <person name="Land M.L."/>
            <person name="Mosher J.J."/>
            <person name="Hurt R.A.Jr."/>
            <person name="Phelps T.J."/>
            <person name="Palumbo A.V."/>
            <person name="Arkin A.P."/>
            <person name="Hazen T.C."/>
            <person name="Elias D.A."/>
        </authorList>
    </citation>
    <scope>NUCLEOTIDE SEQUENCE [LARGE SCALE GENOMIC DNA]</scope>
    <source>
        <strain evidence="3 4">B4</strain>
    </source>
</reference>
<evidence type="ECO:0000256" key="2">
    <source>
        <dbReference type="SAM" id="Phobius"/>
    </source>
</evidence>
<proteinExistence type="predicted"/>
<name>I9L6K1_9FIRM</name>
<accession>I9L6K1</accession>
<dbReference type="Proteomes" id="UP000004324">
    <property type="component" value="Unassembled WGS sequence"/>
</dbReference>
<evidence type="ECO:0000313" key="3">
    <source>
        <dbReference type="EMBL" id="EIW15999.1"/>
    </source>
</evidence>
<dbReference type="EMBL" id="AKVJ01000076">
    <property type="protein sequence ID" value="EIW15999.1"/>
    <property type="molecule type" value="Genomic_DNA"/>
</dbReference>
<protein>
    <recommendedName>
        <fullName evidence="5">Chromosome partition protein Smc</fullName>
    </recommendedName>
</protein>
<dbReference type="AlphaFoldDB" id="I9L6K1"/>
<organism evidence="3 4">
    <name type="scientific">Pelosinus fermentans B4</name>
    <dbReference type="NCBI Taxonomy" id="1149862"/>
    <lineage>
        <taxon>Bacteria</taxon>
        <taxon>Bacillati</taxon>
        <taxon>Bacillota</taxon>
        <taxon>Negativicutes</taxon>
        <taxon>Selenomonadales</taxon>
        <taxon>Sporomusaceae</taxon>
        <taxon>Pelosinus</taxon>
    </lineage>
</organism>
<dbReference type="RefSeq" id="WP_007939030.1">
    <property type="nucleotide sequence ID" value="NZ_AKVJ01000076.1"/>
</dbReference>
<evidence type="ECO:0000313" key="4">
    <source>
        <dbReference type="Proteomes" id="UP000004324"/>
    </source>
</evidence>
<comment type="caution">
    <text evidence="3">The sequence shown here is derived from an EMBL/GenBank/DDBJ whole genome shotgun (WGS) entry which is preliminary data.</text>
</comment>
<dbReference type="PATRIC" id="fig|1149862.3.peg.4728"/>
<keyword evidence="2" id="KW-0812">Transmembrane</keyword>
<keyword evidence="4" id="KW-1185">Reference proteome</keyword>
<feature type="coiled-coil region" evidence="1">
    <location>
        <begin position="77"/>
        <end position="195"/>
    </location>
</feature>
<keyword evidence="2" id="KW-0472">Membrane</keyword>